<evidence type="ECO:0000313" key="2">
    <source>
        <dbReference type="Proteomes" id="UP000016931"/>
    </source>
</evidence>
<name>N1QL97_SPHMS</name>
<dbReference type="PANTHER" id="PTHR37490:SF2">
    <property type="match status" value="1"/>
</dbReference>
<dbReference type="Proteomes" id="UP000016931">
    <property type="component" value="Unassembled WGS sequence"/>
</dbReference>
<organism evidence="1 2">
    <name type="scientific">Sphaerulina musiva (strain SO2202)</name>
    <name type="common">Poplar stem canker fungus</name>
    <name type="synonym">Septoria musiva</name>
    <dbReference type="NCBI Taxonomy" id="692275"/>
    <lineage>
        <taxon>Eukaryota</taxon>
        <taxon>Fungi</taxon>
        <taxon>Dikarya</taxon>
        <taxon>Ascomycota</taxon>
        <taxon>Pezizomycotina</taxon>
        <taxon>Dothideomycetes</taxon>
        <taxon>Dothideomycetidae</taxon>
        <taxon>Mycosphaerellales</taxon>
        <taxon>Mycosphaerellaceae</taxon>
        <taxon>Sphaerulina</taxon>
    </lineage>
</organism>
<proteinExistence type="predicted"/>
<reference evidence="1 2" key="1">
    <citation type="journal article" date="2012" name="PLoS Pathog.">
        <title>Diverse lifestyles and strategies of plant pathogenesis encoded in the genomes of eighteen Dothideomycetes fungi.</title>
        <authorList>
            <person name="Ohm R.A."/>
            <person name="Feau N."/>
            <person name="Henrissat B."/>
            <person name="Schoch C.L."/>
            <person name="Horwitz B.A."/>
            <person name="Barry K.W."/>
            <person name="Condon B.J."/>
            <person name="Copeland A.C."/>
            <person name="Dhillon B."/>
            <person name="Glaser F."/>
            <person name="Hesse C.N."/>
            <person name="Kosti I."/>
            <person name="LaButti K."/>
            <person name="Lindquist E.A."/>
            <person name="Lucas S."/>
            <person name="Salamov A.A."/>
            <person name="Bradshaw R.E."/>
            <person name="Ciuffetti L."/>
            <person name="Hamelin R.C."/>
            <person name="Kema G.H.J."/>
            <person name="Lawrence C."/>
            <person name="Scott J.A."/>
            <person name="Spatafora J.W."/>
            <person name="Turgeon B.G."/>
            <person name="de Wit P.J.G.M."/>
            <person name="Zhong S."/>
            <person name="Goodwin S.B."/>
            <person name="Grigoriev I.V."/>
        </authorList>
    </citation>
    <scope>NUCLEOTIDE SEQUENCE [LARGE SCALE GENOMIC DNA]</scope>
    <source>
        <strain evidence="1 2">SO2202</strain>
    </source>
</reference>
<dbReference type="PANTHER" id="PTHR37490">
    <property type="entry name" value="EXPRESSED PROTEIN"/>
    <property type="match status" value="1"/>
</dbReference>
<evidence type="ECO:0000313" key="1">
    <source>
        <dbReference type="EMBL" id="EMF16393.1"/>
    </source>
</evidence>
<dbReference type="AlphaFoldDB" id="N1QL97"/>
<dbReference type="EMBL" id="KB456260">
    <property type="protein sequence ID" value="EMF16393.1"/>
    <property type="molecule type" value="Genomic_DNA"/>
</dbReference>
<protein>
    <submittedName>
        <fullName evidence="1">Uncharacterized protein</fullName>
    </submittedName>
</protein>
<dbReference type="RefSeq" id="XP_016764514.1">
    <property type="nucleotide sequence ID" value="XM_016910442.1"/>
</dbReference>
<dbReference type="OrthoDB" id="426718at2759"/>
<dbReference type="GeneID" id="27907579"/>
<sequence>TLVVATTSKDNISWTTHLSIPNLRVIRYISDSSTAPYHPAIPYKGREALIYLTYLHDYYHSLSDITIFTHASPDPWHIDSTLLHSLPFALTHLDLSKIFSPSSPSSSSFGFPGDGQREYFNLRTSWKFGCPDWIEARNETWHDIIKPEQEHMAAAMRDLFGNSSSSNDGIVPGPHNNNNNNNKTQSLRIPKILASPCCSQFAVTRHAIHRRSLPEYSHYISWFGATSLPDSTTGRIWERLWPWVFLQRKARDCVVEEKALCDMYGVCFA</sequence>
<feature type="non-terminal residue" evidence="1">
    <location>
        <position position="1"/>
    </location>
</feature>
<dbReference type="HOGENOM" id="CLU_031559_2_1_1"/>
<keyword evidence="2" id="KW-1185">Reference proteome</keyword>
<accession>N1QL97</accession>
<dbReference type="Pfam" id="PF11913">
    <property type="entry name" value="DUF3431"/>
    <property type="match status" value="2"/>
</dbReference>
<dbReference type="InterPro" id="IPR021838">
    <property type="entry name" value="DUF3431"/>
</dbReference>
<feature type="non-terminal residue" evidence="1">
    <location>
        <position position="269"/>
    </location>
</feature>
<gene>
    <name evidence="1" type="ORF">SEPMUDRAFT_8736</name>
</gene>
<dbReference type="STRING" id="692275.N1QL97"/>